<name>A0AAQ3LA09_9BACT</name>
<feature type="chain" id="PRO_5042947641" evidence="1">
    <location>
        <begin position="23"/>
        <end position="325"/>
    </location>
</feature>
<gene>
    <name evidence="2" type="ORF">RZN69_15905</name>
</gene>
<keyword evidence="1" id="KW-0732">Signal</keyword>
<accession>A0AAQ3LA09</accession>
<dbReference type="Proteomes" id="UP001304300">
    <property type="component" value="Chromosome"/>
</dbReference>
<feature type="signal peptide" evidence="1">
    <location>
        <begin position="1"/>
        <end position="22"/>
    </location>
</feature>
<keyword evidence="3" id="KW-1185">Reference proteome</keyword>
<organism evidence="2 3">
    <name type="scientific">Rubellicoccus peritrichatus</name>
    <dbReference type="NCBI Taxonomy" id="3080537"/>
    <lineage>
        <taxon>Bacteria</taxon>
        <taxon>Pseudomonadati</taxon>
        <taxon>Verrucomicrobiota</taxon>
        <taxon>Opitutia</taxon>
        <taxon>Puniceicoccales</taxon>
        <taxon>Cerasicoccaceae</taxon>
        <taxon>Rubellicoccus</taxon>
    </lineage>
</organism>
<dbReference type="NCBIfam" id="NF038134">
    <property type="entry name" value="choice_anch_M"/>
    <property type="match status" value="1"/>
</dbReference>
<evidence type="ECO:0000256" key="1">
    <source>
        <dbReference type="SAM" id="SignalP"/>
    </source>
</evidence>
<dbReference type="KEGG" id="puo:RZN69_15905"/>
<dbReference type="InterPro" id="IPR022435">
    <property type="entry name" value="Surface-anchored_actinobac"/>
</dbReference>
<reference evidence="2 3" key="1">
    <citation type="submission" date="2023-10" db="EMBL/GenBank/DDBJ databases">
        <title>Rubellicoccus peritrichatus gen. nov., sp. nov., isolated from an algae of coral reef tank.</title>
        <authorList>
            <person name="Luo J."/>
        </authorList>
    </citation>
    <scope>NUCLEOTIDE SEQUENCE [LARGE SCALE GENOMIC DNA]</scope>
    <source>
        <strain evidence="2 3">CR14</strain>
    </source>
</reference>
<dbReference type="RefSeq" id="WP_317832217.1">
    <property type="nucleotide sequence ID" value="NZ_CP136920.1"/>
</dbReference>
<dbReference type="AlphaFoldDB" id="A0AAQ3LA09"/>
<dbReference type="NCBIfam" id="TIGR03769">
    <property type="entry name" value="P_ac_wall_RPT"/>
    <property type="match status" value="1"/>
</dbReference>
<dbReference type="EMBL" id="CP136920">
    <property type="protein sequence ID" value="WOO40105.1"/>
    <property type="molecule type" value="Genomic_DNA"/>
</dbReference>
<evidence type="ECO:0000313" key="3">
    <source>
        <dbReference type="Proteomes" id="UP001304300"/>
    </source>
</evidence>
<evidence type="ECO:0000313" key="2">
    <source>
        <dbReference type="EMBL" id="WOO40105.1"/>
    </source>
</evidence>
<sequence>MQIFRYFNFLVPGILLLSPASAQEVHSTGHFDLSINYETDGGGWRAYVLNFDTDERSETDSIIFEVGDAGKQVIPAGEPWNLIGNEGDPVWVFPEVFSADQVYLGIGTRLLERGIFTGGLSNRGRINMRLVSVTGTGVDAGGTLTMWQAGFPPLVHYATGDGIGPEDALNDIPAGAHSHYNWAFSQPGDYAVTFEVSGELTPEFGGGFTSATATYYFRVTGETSSLLDGFAINDTWTWNEWFGSFVAGAYPWVYNEIQGWWYFTNANETSAFVWDSEIGWLWVSSELYPALYSFSREAWIEYGLFQDDFRWFYQDGPGWFTAPQS</sequence>
<protein>
    <submittedName>
        <fullName evidence="2">Choice-of-anchor M domain-containing protein</fullName>
    </submittedName>
</protein>
<proteinExistence type="predicted"/>